<name>A0A167XXX2_9EURO</name>
<protein>
    <recommendedName>
        <fullName evidence="5">DUF410 domain protein</fullName>
    </recommendedName>
</protein>
<dbReference type="InterPro" id="IPR007317">
    <property type="entry name" value="GET4"/>
</dbReference>
<evidence type="ECO:0008006" key="5">
    <source>
        <dbReference type="Google" id="ProtNLM"/>
    </source>
</evidence>
<dbReference type="OrthoDB" id="10252405at2759"/>
<evidence type="ECO:0000256" key="1">
    <source>
        <dbReference type="ARBA" id="ARBA00005351"/>
    </source>
</evidence>
<keyword evidence="4" id="KW-1185">Reference proteome</keyword>
<dbReference type="GO" id="GO:0072380">
    <property type="term" value="C:TRC complex"/>
    <property type="evidence" value="ECO:0007669"/>
    <property type="project" value="TreeGrafter"/>
</dbReference>
<dbReference type="Proteomes" id="UP000242877">
    <property type="component" value="Unassembled WGS sequence"/>
</dbReference>
<reference evidence="3 4" key="1">
    <citation type="journal article" date="2016" name="Genome Biol. Evol.">
        <title>Divergent and convergent evolution of fungal pathogenicity.</title>
        <authorList>
            <person name="Shang Y."/>
            <person name="Xiao G."/>
            <person name="Zheng P."/>
            <person name="Cen K."/>
            <person name="Zhan S."/>
            <person name="Wang C."/>
        </authorList>
    </citation>
    <scope>NUCLEOTIDE SEQUENCE [LARGE SCALE GENOMIC DNA]</scope>
    <source>
        <strain evidence="3 4">ARSEF 7405</strain>
    </source>
</reference>
<proteinExistence type="inferred from homology"/>
<dbReference type="EMBL" id="AZGZ01000016">
    <property type="protein sequence ID" value="KZZ90609.1"/>
    <property type="molecule type" value="Genomic_DNA"/>
</dbReference>
<dbReference type="GO" id="GO:0045048">
    <property type="term" value="P:protein insertion into ER membrane"/>
    <property type="evidence" value="ECO:0007669"/>
    <property type="project" value="InterPro"/>
</dbReference>
<dbReference type="VEuPathDB" id="FungiDB:AAP_03704"/>
<feature type="region of interest" description="Disordered" evidence="2">
    <location>
        <begin position="301"/>
        <end position="330"/>
    </location>
</feature>
<evidence type="ECO:0000313" key="3">
    <source>
        <dbReference type="EMBL" id="KZZ90609.1"/>
    </source>
</evidence>
<evidence type="ECO:0000313" key="4">
    <source>
        <dbReference type="Proteomes" id="UP000242877"/>
    </source>
</evidence>
<dbReference type="Pfam" id="PF04190">
    <property type="entry name" value="GET4"/>
    <property type="match status" value="1"/>
</dbReference>
<dbReference type="PANTHER" id="PTHR12875:SF0">
    <property type="entry name" value="GOLGI TO ER TRAFFIC PROTEIN 4 HOMOLOG"/>
    <property type="match status" value="1"/>
</dbReference>
<dbReference type="Gene3D" id="1.25.40.10">
    <property type="entry name" value="Tetratricopeptide repeat domain"/>
    <property type="match status" value="1"/>
</dbReference>
<feature type="compositionally biased region" description="Basic residues" evidence="2">
    <location>
        <begin position="310"/>
        <end position="319"/>
    </location>
</feature>
<organism evidence="3 4">
    <name type="scientific">Ascosphaera apis ARSEF 7405</name>
    <dbReference type="NCBI Taxonomy" id="392613"/>
    <lineage>
        <taxon>Eukaryota</taxon>
        <taxon>Fungi</taxon>
        <taxon>Dikarya</taxon>
        <taxon>Ascomycota</taxon>
        <taxon>Pezizomycotina</taxon>
        <taxon>Eurotiomycetes</taxon>
        <taxon>Eurotiomycetidae</taxon>
        <taxon>Onygenales</taxon>
        <taxon>Ascosphaeraceae</taxon>
        <taxon>Ascosphaera</taxon>
    </lineage>
</organism>
<accession>A0A167XXX2</accession>
<comment type="similarity">
    <text evidence="1">Belongs to the GET4 family.</text>
</comment>
<evidence type="ECO:0000256" key="2">
    <source>
        <dbReference type="SAM" id="MobiDB-lite"/>
    </source>
</evidence>
<sequence>MASRIDKTIARQQEKIASGAYYESHQQLRVIANRYIKQSNYDAAADILTGGALALLQAGSQQGASASGEWECFDDTEEDKKRKNRLIQLLEAFPPEEPTRKRYISEIIHWSSKFGDIETGDPGLHHAIGALFAKENEPYDAEKHLALGTKQSAEILAHLEHEWYTHNEPHTAGMYACRAVIPYLLTGSLCNANIAFQTFVTELTSSGKPVPVQQISSTSSDMRLFPTMPLLNFIELLLMTIQRGAQSQDLFRQLARQYASSIEEVEGLESALAHIGEIYFGFQIPKQNNSLMDMMGMMFGGGNSSGASGKPKRERRRRRDQAAPPTMEVD</sequence>
<comment type="caution">
    <text evidence="3">The sequence shown here is derived from an EMBL/GenBank/DDBJ whole genome shotgun (WGS) entry which is preliminary data.</text>
</comment>
<dbReference type="AlphaFoldDB" id="A0A167XXX2"/>
<dbReference type="InterPro" id="IPR011990">
    <property type="entry name" value="TPR-like_helical_dom_sf"/>
</dbReference>
<gene>
    <name evidence="3" type="ORF">AAP_03704</name>
</gene>
<dbReference type="PANTHER" id="PTHR12875">
    <property type="entry name" value="GOLGI TO ER TRAFFIC PROTEIN 4 HOMOLOG"/>
    <property type="match status" value="1"/>
</dbReference>